<organism evidence="15 16">
    <name type="scientific">Pelosinus baikalensis</name>
    <dbReference type="NCBI Taxonomy" id="2892015"/>
    <lineage>
        <taxon>Bacteria</taxon>
        <taxon>Bacillati</taxon>
        <taxon>Bacillota</taxon>
        <taxon>Negativicutes</taxon>
        <taxon>Selenomonadales</taxon>
        <taxon>Sporomusaceae</taxon>
        <taxon>Pelosinus</taxon>
    </lineage>
</organism>
<dbReference type="PROSITE" id="PS52016">
    <property type="entry name" value="TONB_DEPENDENT_REC_3"/>
    <property type="match status" value="1"/>
</dbReference>
<feature type="chain" id="PRO_5045797401" evidence="12">
    <location>
        <begin position="34"/>
        <end position="745"/>
    </location>
</feature>
<evidence type="ECO:0000256" key="2">
    <source>
        <dbReference type="ARBA" id="ARBA00022448"/>
    </source>
</evidence>
<keyword evidence="2 10" id="KW-0813">Transport</keyword>
<evidence type="ECO:0000313" key="16">
    <source>
        <dbReference type="Proteomes" id="UP001165492"/>
    </source>
</evidence>
<dbReference type="PANTHER" id="PTHR30069:SF29">
    <property type="entry name" value="HEMOGLOBIN AND HEMOGLOBIN-HAPTOGLOBIN-BINDING PROTEIN 1-RELATED"/>
    <property type="match status" value="1"/>
</dbReference>
<accession>A0ABS8HLC2</accession>
<keyword evidence="4 10" id="KW-0812">Transmembrane</keyword>
<dbReference type="CDD" id="cd01347">
    <property type="entry name" value="ligand_gated_channel"/>
    <property type="match status" value="1"/>
</dbReference>
<dbReference type="Pfam" id="PF07715">
    <property type="entry name" value="Plug"/>
    <property type="match status" value="1"/>
</dbReference>
<keyword evidence="3 10" id="KW-1134">Transmembrane beta strand</keyword>
<evidence type="ECO:0000256" key="8">
    <source>
        <dbReference type="ARBA" id="ARBA00023170"/>
    </source>
</evidence>
<dbReference type="SUPFAM" id="SSF56935">
    <property type="entry name" value="Porins"/>
    <property type="match status" value="1"/>
</dbReference>
<sequence length="745" mass="83680">MKKKAKLINANKEVLITMLLTSSMLLGGGNSLAAEEETSTPTFTLDQMIVTATRTMKDVKEVPASVDVITAEEIAAKNVTSVTEALQMKTGVYMSPIAQGGISIRGFGSTDILVLLDGQPMNSGWNGVMNWEMIPVERIARIEIARGAASSLYGGRAVGAVVNITTKDSEKDTSIDAVVSYGSNNTWKKSMYFDQKLNDKLSVGAGYEKRSSDGYRGYYRTANGSASTTVNPSTIKNVNLPKISDGSYLIGGRGEKEWENENQSFHLKYKFDDNKSLKYTYMKSKNDYSYKNPFTYAYDANGNPIFNGTVKTQDGSYVKLTAGNFLGYVGRRETDLHTLNYQDDDHKVQLNIGFSDTKKDGFSSASSSVTNINWEGKGTNSFYPNKTYNIDFQKAWENIGKHTIVAGFNGKEESFDQTRYNLTNWKDHNSVTSFYEKHGGKAKNIALFVQDEYKISDPVTMYLGVRYDHYKKYNGYSHYYDAGEVLNPSTSKNHDNGSYDELSPKISFEYKANKSTSYYTSYGHSFNPPLLYQVYRYGGGGMGDVIANPDLDPETSDTFEIGMKKSLNEKTNLGISLYHVKTDDKVAYISHYLPGTSIVDFKRYENAGTEKRRGVEFDFTHKFSTNWNGYINYAWQNGKITNASGKEKNDFDIPKHLLHTGIEYNKNKFNAILDAQYVSERQAPDTSTGEYGSEDAFFVMNTYFNYKVTPNTTLQFSIQNLFDKEFYASEATSGRTYSVSVRYQF</sequence>
<dbReference type="InterPro" id="IPR036942">
    <property type="entry name" value="Beta-barrel_TonB_sf"/>
</dbReference>
<evidence type="ECO:0000259" key="13">
    <source>
        <dbReference type="Pfam" id="PF00593"/>
    </source>
</evidence>
<feature type="signal peptide" evidence="12">
    <location>
        <begin position="1"/>
        <end position="33"/>
    </location>
</feature>
<evidence type="ECO:0000256" key="6">
    <source>
        <dbReference type="ARBA" id="ARBA00023077"/>
    </source>
</evidence>
<evidence type="ECO:0000256" key="10">
    <source>
        <dbReference type="PROSITE-ProRule" id="PRU01360"/>
    </source>
</evidence>
<dbReference type="InterPro" id="IPR037066">
    <property type="entry name" value="Plug_dom_sf"/>
</dbReference>
<feature type="domain" description="TonB-dependent receptor-like beta-barrel" evidence="13">
    <location>
        <begin position="278"/>
        <end position="721"/>
    </location>
</feature>
<comment type="similarity">
    <text evidence="10 11">Belongs to the TonB-dependent receptor family.</text>
</comment>
<evidence type="ECO:0000256" key="4">
    <source>
        <dbReference type="ARBA" id="ARBA00022692"/>
    </source>
</evidence>
<keyword evidence="5 12" id="KW-0732">Signal</keyword>
<keyword evidence="6 11" id="KW-0798">TonB box</keyword>
<evidence type="ECO:0000256" key="5">
    <source>
        <dbReference type="ARBA" id="ARBA00022729"/>
    </source>
</evidence>
<dbReference type="Gene3D" id="2.170.130.10">
    <property type="entry name" value="TonB-dependent receptor, plug domain"/>
    <property type="match status" value="1"/>
</dbReference>
<dbReference type="Pfam" id="PF00593">
    <property type="entry name" value="TonB_dep_Rec_b-barrel"/>
    <property type="match status" value="1"/>
</dbReference>
<proteinExistence type="inferred from homology"/>
<dbReference type="PROSITE" id="PS01156">
    <property type="entry name" value="TONB_DEPENDENT_REC_2"/>
    <property type="match status" value="1"/>
</dbReference>
<evidence type="ECO:0000256" key="1">
    <source>
        <dbReference type="ARBA" id="ARBA00004571"/>
    </source>
</evidence>
<dbReference type="Proteomes" id="UP001165492">
    <property type="component" value="Unassembled WGS sequence"/>
</dbReference>
<keyword evidence="7 10" id="KW-0472">Membrane</keyword>
<dbReference type="EMBL" id="JAJHJB010000001">
    <property type="protein sequence ID" value="MCC5463966.1"/>
    <property type="molecule type" value="Genomic_DNA"/>
</dbReference>
<keyword evidence="8 15" id="KW-0675">Receptor</keyword>
<evidence type="ECO:0000313" key="15">
    <source>
        <dbReference type="EMBL" id="MCC5463966.1"/>
    </source>
</evidence>
<evidence type="ECO:0000256" key="11">
    <source>
        <dbReference type="RuleBase" id="RU003357"/>
    </source>
</evidence>
<dbReference type="InterPro" id="IPR039426">
    <property type="entry name" value="TonB-dep_rcpt-like"/>
</dbReference>
<reference evidence="15" key="1">
    <citation type="submission" date="2021-11" db="EMBL/GenBank/DDBJ databases">
        <title>Description of a new species Pelosinus isolated from the bottom sediments of Lake Baikal.</title>
        <authorList>
            <person name="Zakharyuk A."/>
        </authorList>
    </citation>
    <scope>NUCLEOTIDE SEQUENCE</scope>
    <source>
        <strain evidence="15">Bkl1</strain>
    </source>
</reference>
<dbReference type="PANTHER" id="PTHR30069">
    <property type="entry name" value="TONB-DEPENDENT OUTER MEMBRANE RECEPTOR"/>
    <property type="match status" value="1"/>
</dbReference>
<comment type="subcellular location">
    <subcellularLocation>
        <location evidence="1 10">Cell outer membrane</location>
        <topology evidence="1 10">Multi-pass membrane protein</topology>
    </subcellularLocation>
</comment>
<feature type="domain" description="TonB-dependent receptor plug" evidence="14">
    <location>
        <begin position="59"/>
        <end position="161"/>
    </location>
</feature>
<evidence type="ECO:0000256" key="7">
    <source>
        <dbReference type="ARBA" id="ARBA00023136"/>
    </source>
</evidence>
<dbReference type="InterPro" id="IPR012910">
    <property type="entry name" value="Plug_dom"/>
</dbReference>
<name>A0ABS8HLC2_9FIRM</name>
<comment type="caution">
    <text evidence="15">The sequence shown here is derived from an EMBL/GenBank/DDBJ whole genome shotgun (WGS) entry which is preliminary data.</text>
</comment>
<gene>
    <name evidence="15" type="ORF">LMF89_01150</name>
</gene>
<dbReference type="InterPro" id="IPR000531">
    <property type="entry name" value="Beta-barrel_TonB"/>
</dbReference>
<keyword evidence="9 10" id="KW-0998">Cell outer membrane</keyword>
<evidence type="ECO:0000256" key="12">
    <source>
        <dbReference type="SAM" id="SignalP"/>
    </source>
</evidence>
<evidence type="ECO:0000259" key="14">
    <source>
        <dbReference type="Pfam" id="PF07715"/>
    </source>
</evidence>
<keyword evidence="16" id="KW-1185">Reference proteome</keyword>
<protein>
    <submittedName>
        <fullName evidence="15">TonB-dependent receptor</fullName>
    </submittedName>
</protein>
<evidence type="ECO:0000256" key="9">
    <source>
        <dbReference type="ARBA" id="ARBA00023237"/>
    </source>
</evidence>
<dbReference type="Gene3D" id="2.40.170.20">
    <property type="entry name" value="TonB-dependent receptor, beta-barrel domain"/>
    <property type="match status" value="1"/>
</dbReference>
<dbReference type="InterPro" id="IPR010917">
    <property type="entry name" value="TonB_rcpt_CS"/>
</dbReference>
<evidence type="ECO:0000256" key="3">
    <source>
        <dbReference type="ARBA" id="ARBA00022452"/>
    </source>
</evidence>
<dbReference type="RefSeq" id="WP_229533496.1">
    <property type="nucleotide sequence ID" value="NZ_JAJHJB010000001.1"/>
</dbReference>